<feature type="coiled-coil region" evidence="1">
    <location>
        <begin position="4"/>
        <end position="45"/>
    </location>
</feature>
<keyword evidence="1" id="KW-0175">Coiled coil</keyword>
<reference evidence="2 3" key="1">
    <citation type="journal article" date="2019" name="Int. J. Syst. Evol. Microbiol.">
        <title>The Global Catalogue of Microorganisms (GCM) 10K type strain sequencing project: providing services to taxonomists for standard genome sequencing and annotation.</title>
        <authorList>
            <consortium name="The Broad Institute Genomics Platform"/>
            <consortium name="The Broad Institute Genome Sequencing Center for Infectious Disease"/>
            <person name="Wu L."/>
            <person name="Ma J."/>
        </authorList>
    </citation>
    <scope>NUCLEOTIDE SEQUENCE [LARGE SCALE GENOMIC DNA]</scope>
    <source>
        <strain evidence="2 3">JCM 14546</strain>
    </source>
</reference>
<dbReference type="EMBL" id="BAAANO010000018">
    <property type="protein sequence ID" value="GAA2009502.1"/>
    <property type="molecule type" value="Genomic_DNA"/>
</dbReference>
<comment type="caution">
    <text evidence="2">The sequence shown here is derived from an EMBL/GenBank/DDBJ whole genome shotgun (WGS) entry which is preliminary data.</text>
</comment>
<protein>
    <submittedName>
        <fullName evidence="2">Uncharacterized protein</fullName>
    </submittedName>
</protein>
<name>A0ABN2THM3_9MICO</name>
<accession>A0ABN2THM3</accession>
<keyword evidence="3" id="KW-1185">Reference proteome</keyword>
<organism evidence="2 3">
    <name type="scientific">Brevibacterium samyangense</name>
    <dbReference type="NCBI Taxonomy" id="366888"/>
    <lineage>
        <taxon>Bacteria</taxon>
        <taxon>Bacillati</taxon>
        <taxon>Actinomycetota</taxon>
        <taxon>Actinomycetes</taxon>
        <taxon>Micrococcales</taxon>
        <taxon>Brevibacteriaceae</taxon>
        <taxon>Brevibacterium</taxon>
    </lineage>
</organism>
<sequence>MTSISTLKKNHDKALAAVEAIRAEIADAESKVREASGVYDALRARLRSGDTSVTPADLAAGAKALEHAELLTEGIGARLREAEAERLRTATLLTRAEIEAEGLRGHVTVEERLAALAEKVTEELESIVAGNEDRRTYVGSLVERFHGLPVADQRTGKGDPGFGVVITAAGEKYNLRHGIDIDGVSMEQPEHISEATLRGRLENLLVNIAARKDA</sequence>
<evidence type="ECO:0000256" key="1">
    <source>
        <dbReference type="SAM" id="Coils"/>
    </source>
</evidence>
<evidence type="ECO:0000313" key="2">
    <source>
        <dbReference type="EMBL" id="GAA2009502.1"/>
    </source>
</evidence>
<dbReference type="Proteomes" id="UP001500755">
    <property type="component" value="Unassembled WGS sequence"/>
</dbReference>
<proteinExistence type="predicted"/>
<evidence type="ECO:0000313" key="3">
    <source>
        <dbReference type="Proteomes" id="UP001500755"/>
    </source>
</evidence>
<dbReference type="RefSeq" id="WP_344309352.1">
    <property type="nucleotide sequence ID" value="NZ_BAAANO010000018.1"/>
</dbReference>
<gene>
    <name evidence="2" type="ORF">GCM10009755_20370</name>
</gene>